<protein>
    <recommendedName>
        <fullName evidence="3">3D domain-containing protein</fullName>
    </recommendedName>
</protein>
<accession>A0A1F7VGZ4</accession>
<evidence type="ECO:0000313" key="1">
    <source>
        <dbReference type="EMBL" id="OGL89418.1"/>
    </source>
</evidence>
<dbReference type="CDD" id="cd22784">
    <property type="entry name" value="DPBB_MltA_YuiC-like"/>
    <property type="match status" value="1"/>
</dbReference>
<gene>
    <name evidence="1" type="ORF">A3H75_03110</name>
</gene>
<reference evidence="1 2" key="1">
    <citation type="journal article" date="2016" name="Nat. Commun.">
        <title>Thousands of microbial genomes shed light on interconnected biogeochemical processes in an aquifer system.</title>
        <authorList>
            <person name="Anantharaman K."/>
            <person name="Brown C.T."/>
            <person name="Hug L.A."/>
            <person name="Sharon I."/>
            <person name="Castelle C.J."/>
            <person name="Probst A.J."/>
            <person name="Thomas B.C."/>
            <person name="Singh A."/>
            <person name="Wilkins M.J."/>
            <person name="Karaoz U."/>
            <person name="Brodie E.L."/>
            <person name="Williams K.H."/>
            <person name="Hubbard S.S."/>
            <person name="Banfield J.F."/>
        </authorList>
    </citation>
    <scope>NUCLEOTIDE SEQUENCE [LARGE SCALE GENOMIC DNA]</scope>
</reference>
<dbReference type="EMBL" id="MGES01000004">
    <property type="protein sequence ID" value="OGL89418.1"/>
    <property type="molecule type" value="Genomic_DNA"/>
</dbReference>
<evidence type="ECO:0008006" key="3">
    <source>
        <dbReference type="Google" id="ProtNLM"/>
    </source>
</evidence>
<organism evidence="1 2">
    <name type="scientific">Candidatus Uhrbacteria bacterium RIFCSPLOWO2_02_FULL_51_9</name>
    <dbReference type="NCBI Taxonomy" id="1802410"/>
    <lineage>
        <taxon>Bacteria</taxon>
        <taxon>Candidatus Uhriibacteriota</taxon>
    </lineage>
</organism>
<dbReference type="Proteomes" id="UP000176678">
    <property type="component" value="Unassembled WGS sequence"/>
</dbReference>
<proteinExistence type="predicted"/>
<name>A0A1F7VGZ4_9BACT</name>
<sequence>MTTVVATAYNSLVWQTDNTPFITASGTHTRHGVVAANFLPIGAHVRFPEVYGDTIFVVEDRMNKKYYRGRVDIWMEEYNDAKIFGAKRLKMEVL</sequence>
<comment type="caution">
    <text evidence="1">The sequence shown here is derived from an EMBL/GenBank/DDBJ whole genome shotgun (WGS) entry which is preliminary data.</text>
</comment>
<evidence type="ECO:0000313" key="2">
    <source>
        <dbReference type="Proteomes" id="UP000176678"/>
    </source>
</evidence>
<dbReference type="AlphaFoldDB" id="A0A1F7VGZ4"/>